<sequence>MATLKYSVIKDKAQYDTYCKELETLLEGDPVNYEEVELLTLLIEHYDTTNNSFKEMDPIELLKSLMKDHDMRPKDLVNYLGISKGYISDILNYKKGLSKEVIRKLASRFNLSQEAFNRPYKLHVPENRHFRNASMMNFPKEIHPSLV</sequence>
<proteinExistence type="predicted"/>
<evidence type="ECO:0000259" key="1">
    <source>
        <dbReference type="PROSITE" id="PS50943"/>
    </source>
</evidence>
<evidence type="ECO:0000313" key="3">
    <source>
        <dbReference type="Proteomes" id="UP000190541"/>
    </source>
</evidence>
<organism evidence="2 3">
    <name type="scientific">Parapedobacter luteus</name>
    <dbReference type="NCBI Taxonomy" id="623280"/>
    <lineage>
        <taxon>Bacteria</taxon>
        <taxon>Pseudomonadati</taxon>
        <taxon>Bacteroidota</taxon>
        <taxon>Sphingobacteriia</taxon>
        <taxon>Sphingobacteriales</taxon>
        <taxon>Sphingobacteriaceae</taxon>
        <taxon>Parapedobacter</taxon>
    </lineage>
</organism>
<dbReference type="PANTHER" id="PTHR40455:SF1">
    <property type="entry name" value="ANTITOXIN HIGA"/>
    <property type="match status" value="1"/>
</dbReference>
<dbReference type="SUPFAM" id="SSF47413">
    <property type="entry name" value="lambda repressor-like DNA-binding domains"/>
    <property type="match status" value="1"/>
</dbReference>
<dbReference type="CDD" id="cd00093">
    <property type="entry name" value="HTH_XRE"/>
    <property type="match status" value="1"/>
</dbReference>
<protein>
    <submittedName>
        <fullName evidence="2">HTH-type transcriptional regulator / antitoxin HigA</fullName>
    </submittedName>
</protein>
<dbReference type="GO" id="GO:0006355">
    <property type="term" value="P:regulation of DNA-templated transcription"/>
    <property type="evidence" value="ECO:0007669"/>
    <property type="project" value="InterPro"/>
</dbReference>
<keyword evidence="3" id="KW-1185">Reference proteome</keyword>
<name>A0A1T5FJ43_9SPHI</name>
<dbReference type="InterPro" id="IPR039060">
    <property type="entry name" value="Antitox_HigA"/>
</dbReference>
<dbReference type="Gene3D" id="1.10.260.40">
    <property type="entry name" value="lambda repressor-like DNA-binding domains"/>
    <property type="match status" value="1"/>
</dbReference>
<dbReference type="SMART" id="SM00530">
    <property type="entry name" value="HTH_XRE"/>
    <property type="match status" value="1"/>
</dbReference>
<dbReference type="AlphaFoldDB" id="A0A1T5FJ43"/>
<dbReference type="Proteomes" id="UP000190541">
    <property type="component" value="Unassembled WGS sequence"/>
</dbReference>
<dbReference type="GO" id="GO:0001046">
    <property type="term" value="F:core promoter sequence-specific DNA binding"/>
    <property type="evidence" value="ECO:0007669"/>
    <property type="project" value="TreeGrafter"/>
</dbReference>
<dbReference type="RefSeq" id="WP_079718633.1">
    <property type="nucleotide sequence ID" value="NZ_FUYS01000016.1"/>
</dbReference>
<dbReference type="PANTHER" id="PTHR40455">
    <property type="entry name" value="ANTITOXIN HIGA"/>
    <property type="match status" value="1"/>
</dbReference>
<feature type="domain" description="HTH cro/C1-type" evidence="1">
    <location>
        <begin position="62"/>
        <end position="116"/>
    </location>
</feature>
<gene>
    <name evidence="2" type="ORF">SAMN05660226_04025</name>
</gene>
<dbReference type="InterPro" id="IPR010982">
    <property type="entry name" value="Lambda_DNA-bd_dom_sf"/>
</dbReference>
<dbReference type="Pfam" id="PF13443">
    <property type="entry name" value="HTH_26"/>
    <property type="match status" value="1"/>
</dbReference>
<reference evidence="2 3" key="1">
    <citation type="submission" date="2017-02" db="EMBL/GenBank/DDBJ databases">
        <authorList>
            <person name="Peterson S.W."/>
        </authorList>
    </citation>
    <scope>NUCLEOTIDE SEQUENCE [LARGE SCALE GENOMIC DNA]</scope>
    <source>
        <strain evidence="2 3">DSM 22899</strain>
    </source>
</reference>
<evidence type="ECO:0000313" key="2">
    <source>
        <dbReference type="EMBL" id="SKB96096.1"/>
    </source>
</evidence>
<accession>A0A1T5FJ43</accession>
<dbReference type="PROSITE" id="PS50943">
    <property type="entry name" value="HTH_CROC1"/>
    <property type="match status" value="1"/>
</dbReference>
<dbReference type="OrthoDB" id="672730at2"/>
<dbReference type="STRING" id="623280.SAMN05660226_04025"/>
<dbReference type="EMBL" id="FUYS01000016">
    <property type="protein sequence ID" value="SKB96096.1"/>
    <property type="molecule type" value="Genomic_DNA"/>
</dbReference>
<dbReference type="InterPro" id="IPR001387">
    <property type="entry name" value="Cro/C1-type_HTH"/>
</dbReference>